<dbReference type="PIRSF" id="PIRSF031773">
    <property type="entry name" value="DevC"/>
    <property type="match status" value="1"/>
</dbReference>
<dbReference type="InterPro" id="IPR005891">
    <property type="entry name" value="DevC"/>
</dbReference>
<evidence type="ECO:0000259" key="8">
    <source>
        <dbReference type="Pfam" id="PF02687"/>
    </source>
</evidence>
<evidence type="ECO:0000313" key="10">
    <source>
        <dbReference type="Proteomes" id="UP000680714"/>
    </source>
</evidence>
<evidence type="ECO:0000256" key="5">
    <source>
        <dbReference type="ARBA" id="ARBA00022989"/>
    </source>
</evidence>
<keyword evidence="4 7" id="KW-0812">Transmembrane</keyword>
<feature type="domain" description="ABC3 transporter permease C-terminal" evidence="8">
    <location>
        <begin position="276"/>
        <end position="387"/>
    </location>
</feature>
<dbReference type="InterPro" id="IPR003838">
    <property type="entry name" value="ABC3_permease_C"/>
</dbReference>
<keyword evidence="10" id="KW-1185">Reference proteome</keyword>
<dbReference type="EMBL" id="JAGTUF010000025">
    <property type="protein sequence ID" value="MBR9973544.1"/>
    <property type="molecule type" value="Genomic_DNA"/>
</dbReference>
<dbReference type="Pfam" id="PF02687">
    <property type="entry name" value="FtsX"/>
    <property type="match status" value="1"/>
</dbReference>
<keyword evidence="6 7" id="KW-0472">Membrane</keyword>
<comment type="subcellular location">
    <subcellularLocation>
        <location evidence="1">Cell membrane</location>
        <topology evidence="1">Multi-pass membrane protein</topology>
    </subcellularLocation>
</comment>
<dbReference type="InterPro" id="IPR051125">
    <property type="entry name" value="ABC-4/HrtB_transporter"/>
</dbReference>
<dbReference type="PANTHER" id="PTHR43738">
    <property type="entry name" value="ABC TRANSPORTER, MEMBRANE PROTEIN"/>
    <property type="match status" value="1"/>
</dbReference>
<feature type="transmembrane region" description="Helical" evidence="7">
    <location>
        <begin position="313"/>
        <end position="340"/>
    </location>
</feature>
<gene>
    <name evidence="9" type="ORF">KEC16_17590</name>
</gene>
<feature type="transmembrane region" description="Helical" evidence="7">
    <location>
        <begin position="20"/>
        <end position="40"/>
    </location>
</feature>
<sequence length="392" mass="42329">MLRIAAELALRQLLHRGGKLAGALIGVCVAIVLIFTQLGFQNALYDSAVGIPRALDADILIAGPTFKSWADSPPWMNRALLYEAQGVAGVRSVAPLYSAAIQIASPLDGHGLSCYLLAFSPQQPVFLSAGITALSGHLALPDRLIMDRQSRVDFEAIRDAVQARGESEITVLNATDTLQRIGWVTGLFDLGPSFTIDGTMITSDLNYYRLTSTPLDRVSVGVLRVANGYDIKRVRDQLAETLQGRAQVFLKQDFIDNEIAYYAENTPIGYIFRLGLIVGTFVGIVFISQALHGIVSDNLREYATLRAIGYQQGFFSAVVGFIALVLSVAAYVPSSFLAWGVYALAADASKLPLRMNLPDMAVIFALVVVMAVTATLLAVGKIRKADPVDLFS</sequence>
<keyword evidence="5 7" id="KW-1133">Transmembrane helix</keyword>
<dbReference type="Proteomes" id="UP000680714">
    <property type="component" value="Unassembled WGS sequence"/>
</dbReference>
<evidence type="ECO:0000256" key="4">
    <source>
        <dbReference type="ARBA" id="ARBA00022692"/>
    </source>
</evidence>
<evidence type="ECO:0000313" key="9">
    <source>
        <dbReference type="EMBL" id="MBR9973544.1"/>
    </source>
</evidence>
<accession>A0ABS5IGI1</accession>
<dbReference type="PANTHER" id="PTHR43738:SF1">
    <property type="entry name" value="HEMIN TRANSPORT SYSTEM PERMEASE PROTEIN HRTB-RELATED"/>
    <property type="match status" value="1"/>
</dbReference>
<protein>
    <submittedName>
        <fullName evidence="9">FtsX-like permease family protein</fullName>
    </submittedName>
</protein>
<evidence type="ECO:0000256" key="6">
    <source>
        <dbReference type="ARBA" id="ARBA00023136"/>
    </source>
</evidence>
<evidence type="ECO:0000256" key="3">
    <source>
        <dbReference type="ARBA" id="ARBA00022475"/>
    </source>
</evidence>
<proteinExistence type="predicted"/>
<comment type="caution">
    <text evidence="9">The sequence shown here is derived from an EMBL/GenBank/DDBJ whole genome shotgun (WGS) entry which is preliminary data.</text>
</comment>
<feature type="transmembrane region" description="Helical" evidence="7">
    <location>
        <begin position="270"/>
        <end position="292"/>
    </location>
</feature>
<name>A0ABS5IGI1_9PROT</name>
<feature type="transmembrane region" description="Helical" evidence="7">
    <location>
        <begin position="360"/>
        <end position="379"/>
    </location>
</feature>
<keyword evidence="2" id="KW-0813">Transport</keyword>
<keyword evidence="3" id="KW-1003">Cell membrane</keyword>
<evidence type="ECO:0000256" key="7">
    <source>
        <dbReference type="SAM" id="Phobius"/>
    </source>
</evidence>
<reference evidence="9 10" key="1">
    <citation type="submission" date="2021-04" db="EMBL/GenBank/DDBJ databases">
        <title>Magnetospirillum sulfuroxidans sp. nov., a facultative chemolithoautotrophic sulfur-oxidizing alphaproteobacterium isolated from freshwater sediment and proposals for Paramagetospirillum gen. nov., and Magnetospirillaceae fam. nov.</title>
        <authorList>
            <person name="Koziaeva V."/>
            <person name="Geelhoed J.S."/>
            <person name="Sorokin D.Y."/>
            <person name="Grouzdev D.S."/>
        </authorList>
    </citation>
    <scope>NUCLEOTIDE SEQUENCE [LARGE SCALE GENOMIC DNA]</scope>
    <source>
        <strain evidence="9 10">J10</strain>
    </source>
</reference>
<dbReference type="RefSeq" id="WP_211551374.1">
    <property type="nucleotide sequence ID" value="NZ_JAGTUF010000025.1"/>
</dbReference>
<evidence type="ECO:0000256" key="1">
    <source>
        <dbReference type="ARBA" id="ARBA00004651"/>
    </source>
</evidence>
<evidence type="ECO:0000256" key="2">
    <source>
        <dbReference type="ARBA" id="ARBA00022448"/>
    </source>
</evidence>
<organism evidence="9 10">
    <name type="scientific">Magnetospirillum sulfuroxidans</name>
    <dbReference type="NCBI Taxonomy" id="611300"/>
    <lineage>
        <taxon>Bacteria</taxon>
        <taxon>Pseudomonadati</taxon>
        <taxon>Pseudomonadota</taxon>
        <taxon>Alphaproteobacteria</taxon>
        <taxon>Rhodospirillales</taxon>
        <taxon>Rhodospirillaceae</taxon>
        <taxon>Magnetospirillum</taxon>
    </lineage>
</organism>